<organism evidence="7 8">
    <name type="scientific">Candidatus Kaiserbacteria bacterium RIFCSPHIGHO2_01_FULL_56_24</name>
    <dbReference type="NCBI Taxonomy" id="1798487"/>
    <lineage>
        <taxon>Bacteria</taxon>
        <taxon>Candidatus Kaiseribacteriota</taxon>
    </lineage>
</organism>
<reference evidence="7 8" key="1">
    <citation type="journal article" date="2016" name="Nat. Commun.">
        <title>Thousands of microbial genomes shed light on interconnected biogeochemical processes in an aquifer system.</title>
        <authorList>
            <person name="Anantharaman K."/>
            <person name="Brown C.T."/>
            <person name="Hug L.A."/>
            <person name="Sharon I."/>
            <person name="Castelle C.J."/>
            <person name="Probst A.J."/>
            <person name="Thomas B.C."/>
            <person name="Singh A."/>
            <person name="Wilkins M.J."/>
            <person name="Karaoz U."/>
            <person name="Brodie E.L."/>
            <person name="Williams K.H."/>
            <person name="Hubbard S.S."/>
            <person name="Banfield J.F."/>
        </authorList>
    </citation>
    <scope>NUCLEOTIDE SEQUENCE [LARGE SCALE GENOMIC DNA]</scope>
</reference>
<comment type="caution">
    <text evidence="7">The sequence shown here is derived from an EMBL/GenBank/DDBJ whole genome shotgun (WGS) entry which is preliminary data.</text>
</comment>
<protein>
    <recommendedName>
        <fullName evidence="4">Large ribosomal subunit protein bL27</fullName>
    </recommendedName>
    <alternativeName>
        <fullName evidence="5">50S ribosomal protein L27</fullName>
    </alternativeName>
</protein>
<accession>A0A1F6D8Y9</accession>
<dbReference type="NCBIfam" id="TIGR00062">
    <property type="entry name" value="L27"/>
    <property type="match status" value="1"/>
</dbReference>
<keyword evidence="3" id="KW-0687">Ribonucleoprotein</keyword>
<dbReference type="PANTHER" id="PTHR15893">
    <property type="entry name" value="RIBOSOMAL PROTEIN L27"/>
    <property type="match status" value="1"/>
</dbReference>
<name>A0A1F6D8Y9_9BACT</name>
<dbReference type="Gene3D" id="2.40.50.100">
    <property type="match status" value="1"/>
</dbReference>
<dbReference type="PANTHER" id="PTHR15893:SF0">
    <property type="entry name" value="LARGE RIBOSOMAL SUBUNIT PROTEIN BL27M"/>
    <property type="match status" value="1"/>
</dbReference>
<evidence type="ECO:0000256" key="4">
    <source>
        <dbReference type="ARBA" id="ARBA00035175"/>
    </source>
</evidence>
<dbReference type="Proteomes" id="UP000176377">
    <property type="component" value="Unassembled WGS sequence"/>
</dbReference>
<dbReference type="EMBL" id="MFLA01000045">
    <property type="protein sequence ID" value="OGG57787.1"/>
    <property type="molecule type" value="Genomic_DNA"/>
</dbReference>
<evidence type="ECO:0000256" key="3">
    <source>
        <dbReference type="ARBA" id="ARBA00023274"/>
    </source>
</evidence>
<proteinExistence type="inferred from homology"/>
<evidence type="ECO:0000256" key="6">
    <source>
        <dbReference type="SAM" id="MobiDB-lite"/>
    </source>
</evidence>
<dbReference type="GO" id="GO:0005840">
    <property type="term" value="C:ribosome"/>
    <property type="evidence" value="ECO:0007669"/>
    <property type="project" value="UniProtKB-KW"/>
</dbReference>
<comment type="similarity">
    <text evidence="1">Belongs to the bacterial ribosomal protein bL27 family.</text>
</comment>
<gene>
    <name evidence="7" type="ORF">A2765_05135</name>
</gene>
<sequence>MATTKASGTAKNLNDSNPKYLGVKRSDGTPVSIGEIIVRQRGTKIMAGRNIGVGRDHTLFARIAGLVKFSLKRKTNFDGRSVTRSIVDIVPATK</sequence>
<dbReference type="PRINTS" id="PR00063">
    <property type="entry name" value="RIBOSOMALL27"/>
</dbReference>
<feature type="region of interest" description="Disordered" evidence="6">
    <location>
        <begin position="1"/>
        <end position="24"/>
    </location>
</feature>
<evidence type="ECO:0000313" key="7">
    <source>
        <dbReference type="EMBL" id="OGG57787.1"/>
    </source>
</evidence>
<evidence type="ECO:0000256" key="2">
    <source>
        <dbReference type="ARBA" id="ARBA00022980"/>
    </source>
</evidence>
<dbReference type="SUPFAM" id="SSF110324">
    <property type="entry name" value="Ribosomal L27 protein-like"/>
    <property type="match status" value="1"/>
</dbReference>
<evidence type="ECO:0000256" key="1">
    <source>
        <dbReference type="ARBA" id="ARBA00010797"/>
    </source>
</evidence>
<feature type="compositionally biased region" description="Polar residues" evidence="6">
    <location>
        <begin position="1"/>
        <end position="17"/>
    </location>
</feature>
<dbReference type="GO" id="GO:0003735">
    <property type="term" value="F:structural constituent of ribosome"/>
    <property type="evidence" value="ECO:0007669"/>
    <property type="project" value="InterPro"/>
</dbReference>
<keyword evidence="2 7" id="KW-0689">Ribosomal protein</keyword>
<dbReference type="InterPro" id="IPR018261">
    <property type="entry name" value="Ribosomal_bL27_CS"/>
</dbReference>
<dbReference type="GO" id="GO:0006412">
    <property type="term" value="P:translation"/>
    <property type="evidence" value="ECO:0007669"/>
    <property type="project" value="InterPro"/>
</dbReference>
<evidence type="ECO:0000313" key="8">
    <source>
        <dbReference type="Proteomes" id="UP000176377"/>
    </source>
</evidence>
<dbReference type="GO" id="GO:1990904">
    <property type="term" value="C:ribonucleoprotein complex"/>
    <property type="evidence" value="ECO:0007669"/>
    <property type="project" value="UniProtKB-KW"/>
</dbReference>
<dbReference type="Pfam" id="PF01016">
    <property type="entry name" value="Ribosomal_L27"/>
    <property type="match status" value="1"/>
</dbReference>
<dbReference type="PROSITE" id="PS00831">
    <property type="entry name" value="RIBOSOMAL_L27"/>
    <property type="match status" value="1"/>
</dbReference>
<dbReference type="InterPro" id="IPR001684">
    <property type="entry name" value="Ribosomal_bL27"/>
</dbReference>
<evidence type="ECO:0000256" key="5">
    <source>
        <dbReference type="ARBA" id="ARBA00035477"/>
    </source>
</evidence>
<dbReference type="AlphaFoldDB" id="A0A1F6D8Y9"/>